<evidence type="ECO:0000313" key="12">
    <source>
        <dbReference type="Proteomes" id="UP000628775"/>
    </source>
</evidence>
<dbReference type="PANTHER" id="PTHR36835:SF1">
    <property type="entry name" value="CYTOCHROME BO(3) UBIQUINOL OXIDASE SUBUNIT 4"/>
    <property type="match status" value="1"/>
</dbReference>
<dbReference type="InterPro" id="IPR014210">
    <property type="entry name" value="Cyt_o_ubiqinol_oxidase_su4"/>
</dbReference>
<reference evidence="11" key="1">
    <citation type="journal article" date="2014" name="Int. J. Syst. Evol. Microbiol.">
        <title>Complete genome sequence of Corynebacterium casei LMG S-19264T (=DSM 44701T), isolated from a smear-ripened cheese.</title>
        <authorList>
            <consortium name="US DOE Joint Genome Institute (JGI-PGF)"/>
            <person name="Walter F."/>
            <person name="Albersmeier A."/>
            <person name="Kalinowski J."/>
            <person name="Ruckert C."/>
        </authorList>
    </citation>
    <scope>NUCLEOTIDE SEQUENCE</scope>
    <source>
        <strain evidence="11">CGMCC 1.15371</strain>
    </source>
</reference>
<dbReference type="GO" id="GO:0015078">
    <property type="term" value="F:proton transmembrane transporter activity"/>
    <property type="evidence" value="ECO:0007669"/>
    <property type="project" value="TreeGrafter"/>
</dbReference>
<evidence type="ECO:0000256" key="2">
    <source>
        <dbReference type="ARBA" id="ARBA00008079"/>
    </source>
</evidence>
<dbReference type="AlphaFoldDB" id="A0A8J3E087"/>
<organism evidence="11 12">
    <name type="scientific">Pullulanibacillus camelliae</name>
    <dbReference type="NCBI Taxonomy" id="1707096"/>
    <lineage>
        <taxon>Bacteria</taxon>
        <taxon>Bacillati</taxon>
        <taxon>Bacillota</taxon>
        <taxon>Bacilli</taxon>
        <taxon>Bacillales</taxon>
        <taxon>Sporolactobacillaceae</taxon>
        <taxon>Pullulanibacillus</taxon>
    </lineage>
</organism>
<dbReference type="GO" id="GO:0015990">
    <property type="term" value="P:electron transport coupled proton transport"/>
    <property type="evidence" value="ECO:0007669"/>
    <property type="project" value="InterPro"/>
</dbReference>
<gene>
    <name evidence="11" type="ORF">GCM10011391_31610</name>
</gene>
<dbReference type="EMBL" id="BMIR01000018">
    <property type="protein sequence ID" value="GGE50507.1"/>
    <property type="molecule type" value="Genomic_DNA"/>
</dbReference>
<keyword evidence="3" id="KW-0813">Transport</keyword>
<dbReference type="RefSeq" id="WP_188696436.1">
    <property type="nucleotide sequence ID" value="NZ_BMIR01000018.1"/>
</dbReference>
<dbReference type="NCBIfam" id="TIGR02847">
    <property type="entry name" value="CyoD"/>
    <property type="match status" value="1"/>
</dbReference>
<comment type="similarity">
    <text evidence="2">Belongs to the cytochrome c oxidase bacterial subunit 4 family.</text>
</comment>
<dbReference type="InterPro" id="IPR005171">
    <property type="entry name" value="Cyt_c_oxidase_su4_prok"/>
</dbReference>
<evidence type="ECO:0000256" key="6">
    <source>
        <dbReference type="ARBA" id="ARBA00022982"/>
    </source>
</evidence>
<feature type="transmembrane region" description="Helical" evidence="10">
    <location>
        <begin position="77"/>
        <end position="98"/>
    </location>
</feature>
<keyword evidence="5 10" id="KW-0812">Transmembrane</keyword>
<keyword evidence="7 10" id="KW-1133">Transmembrane helix</keyword>
<evidence type="ECO:0000256" key="9">
    <source>
        <dbReference type="ARBA" id="ARBA00023136"/>
    </source>
</evidence>
<evidence type="ECO:0000256" key="4">
    <source>
        <dbReference type="ARBA" id="ARBA00022475"/>
    </source>
</evidence>
<dbReference type="GO" id="GO:0009319">
    <property type="term" value="C:cytochrome o ubiquinol oxidase complex"/>
    <property type="evidence" value="ECO:0007669"/>
    <property type="project" value="TreeGrafter"/>
</dbReference>
<dbReference type="Proteomes" id="UP000628775">
    <property type="component" value="Unassembled WGS sequence"/>
</dbReference>
<evidence type="ECO:0000256" key="3">
    <source>
        <dbReference type="ARBA" id="ARBA00022448"/>
    </source>
</evidence>
<dbReference type="GO" id="GO:0019646">
    <property type="term" value="P:aerobic electron transport chain"/>
    <property type="evidence" value="ECO:0007669"/>
    <property type="project" value="TreeGrafter"/>
</dbReference>
<evidence type="ECO:0000256" key="10">
    <source>
        <dbReference type="SAM" id="Phobius"/>
    </source>
</evidence>
<keyword evidence="8" id="KW-0560">Oxidoreductase</keyword>
<feature type="transmembrane region" description="Helical" evidence="10">
    <location>
        <begin position="16"/>
        <end position="36"/>
    </location>
</feature>
<evidence type="ECO:0000256" key="1">
    <source>
        <dbReference type="ARBA" id="ARBA00004651"/>
    </source>
</evidence>
<keyword evidence="4" id="KW-1003">Cell membrane</keyword>
<keyword evidence="9 10" id="KW-0472">Membrane</keyword>
<dbReference type="InterPro" id="IPR050968">
    <property type="entry name" value="Cytochrome_c_oxidase_bac_sub4"/>
</dbReference>
<protein>
    <submittedName>
        <fullName evidence="11">Cytochrome o ubiquinol oxidase subunit IV</fullName>
    </submittedName>
</protein>
<dbReference type="GO" id="GO:0009486">
    <property type="term" value="F:cytochrome bo3 ubiquinol oxidase activity"/>
    <property type="evidence" value="ECO:0007669"/>
    <property type="project" value="InterPro"/>
</dbReference>
<evidence type="ECO:0000256" key="8">
    <source>
        <dbReference type="ARBA" id="ARBA00023002"/>
    </source>
</evidence>
<sequence>MKHIESRQASHGSTTSYIIGFVLSILLTILPLWLVVNHVLNRTALIVTIMIMAALQFLIQLLFFMHIRESEKPRYNVLAIILGIVFVITIVGGSAWIMTFNSQVQ</sequence>
<accession>A0A8J3E087</accession>
<reference evidence="11" key="2">
    <citation type="submission" date="2020-09" db="EMBL/GenBank/DDBJ databases">
        <authorList>
            <person name="Sun Q."/>
            <person name="Zhou Y."/>
        </authorList>
    </citation>
    <scope>NUCLEOTIDE SEQUENCE</scope>
    <source>
        <strain evidence="11">CGMCC 1.15371</strain>
    </source>
</reference>
<dbReference type="GO" id="GO:0005886">
    <property type="term" value="C:plasma membrane"/>
    <property type="evidence" value="ECO:0007669"/>
    <property type="project" value="UniProtKB-SubCell"/>
</dbReference>
<keyword evidence="12" id="KW-1185">Reference proteome</keyword>
<evidence type="ECO:0000256" key="5">
    <source>
        <dbReference type="ARBA" id="ARBA00022692"/>
    </source>
</evidence>
<proteinExistence type="inferred from homology"/>
<comment type="caution">
    <text evidence="11">The sequence shown here is derived from an EMBL/GenBank/DDBJ whole genome shotgun (WGS) entry which is preliminary data.</text>
</comment>
<evidence type="ECO:0000313" key="11">
    <source>
        <dbReference type="EMBL" id="GGE50507.1"/>
    </source>
</evidence>
<feature type="transmembrane region" description="Helical" evidence="10">
    <location>
        <begin position="42"/>
        <end position="65"/>
    </location>
</feature>
<dbReference type="PANTHER" id="PTHR36835">
    <property type="entry name" value="CYTOCHROME BO(3) UBIQUINOL OXIDASE SUBUNIT 4"/>
    <property type="match status" value="1"/>
</dbReference>
<keyword evidence="6" id="KW-0249">Electron transport</keyword>
<name>A0A8J3E087_9BACL</name>
<evidence type="ECO:0000256" key="7">
    <source>
        <dbReference type="ARBA" id="ARBA00022989"/>
    </source>
</evidence>
<dbReference type="Pfam" id="PF03626">
    <property type="entry name" value="COX4_pro"/>
    <property type="match status" value="1"/>
</dbReference>
<comment type="subcellular location">
    <subcellularLocation>
        <location evidence="1">Cell membrane</location>
        <topology evidence="1">Multi-pass membrane protein</topology>
    </subcellularLocation>
</comment>